<feature type="domain" description="Amino acid transporter transmembrane" evidence="12">
    <location>
        <begin position="28"/>
        <end position="460"/>
    </location>
</feature>
<evidence type="ECO:0000256" key="7">
    <source>
        <dbReference type="ARBA" id="ARBA00022989"/>
    </source>
</evidence>
<feature type="transmembrane region" description="Helical" evidence="11">
    <location>
        <begin position="749"/>
        <end position="768"/>
    </location>
</feature>
<feature type="domain" description="Amino acid transporter transmembrane" evidence="12">
    <location>
        <begin position="996"/>
        <end position="1411"/>
    </location>
</feature>
<feature type="transmembrane region" description="Helical" evidence="11">
    <location>
        <begin position="402"/>
        <end position="420"/>
    </location>
</feature>
<evidence type="ECO:0000256" key="6">
    <source>
        <dbReference type="ARBA" id="ARBA00022970"/>
    </source>
</evidence>
<evidence type="ECO:0000256" key="9">
    <source>
        <dbReference type="ARBA" id="ARBA00061463"/>
    </source>
</evidence>
<evidence type="ECO:0000313" key="14">
    <source>
        <dbReference type="Proteomes" id="UP000596660"/>
    </source>
</evidence>
<feature type="transmembrane region" description="Helical" evidence="11">
    <location>
        <begin position="1391"/>
        <end position="1411"/>
    </location>
</feature>
<feature type="transmembrane region" description="Helical" evidence="11">
    <location>
        <begin position="657"/>
        <end position="679"/>
    </location>
</feature>
<dbReference type="Pfam" id="PF01490">
    <property type="entry name" value="Aa_trans"/>
    <property type="match status" value="3"/>
</dbReference>
<feature type="transmembrane region" description="Helical" evidence="11">
    <location>
        <begin position="532"/>
        <end position="554"/>
    </location>
</feature>
<feature type="transmembrane region" description="Helical" evidence="11">
    <location>
        <begin position="504"/>
        <end position="525"/>
    </location>
</feature>
<feature type="transmembrane region" description="Helical" evidence="11">
    <location>
        <begin position="991"/>
        <end position="1018"/>
    </location>
</feature>
<feature type="transmembrane region" description="Helical" evidence="11">
    <location>
        <begin position="1265"/>
        <end position="1286"/>
    </location>
</feature>
<feature type="transmembrane region" description="Helical" evidence="11">
    <location>
        <begin position="379"/>
        <end position="396"/>
    </location>
</feature>
<evidence type="ECO:0000256" key="1">
    <source>
        <dbReference type="ARBA" id="ARBA00004236"/>
    </source>
</evidence>
<keyword evidence="5" id="KW-0769">Symport</keyword>
<feature type="transmembrane region" description="Helical" evidence="11">
    <location>
        <begin position="1025"/>
        <end position="1043"/>
    </location>
</feature>
<proteinExistence type="inferred from homology"/>
<dbReference type="FunFam" id="1.20.1740.10:FF:000055">
    <property type="entry name" value="Amino acid permease 6"/>
    <property type="match status" value="1"/>
</dbReference>
<feature type="transmembrane region" description="Helical" evidence="11">
    <location>
        <begin position="625"/>
        <end position="645"/>
    </location>
</feature>
<comment type="subcellular location">
    <subcellularLocation>
        <location evidence="1">Cell membrane</location>
    </subcellularLocation>
</comment>
<feature type="transmembrane region" description="Helical" evidence="11">
    <location>
        <begin position="32"/>
        <end position="51"/>
    </location>
</feature>
<feature type="transmembrane region" description="Helical" evidence="11">
    <location>
        <begin position="592"/>
        <end position="613"/>
    </location>
</feature>
<dbReference type="GO" id="GO:0006865">
    <property type="term" value="P:amino acid transport"/>
    <property type="evidence" value="ECO:0007669"/>
    <property type="project" value="UniProtKB-KW"/>
</dbReference>
<feature type="transmembrane region" description="Helical" evidence="11">
    <location>
        <begin position="117"/>
        <end position="141"/>
    </location>
</feature>
<feature type="transmembrane region" description="Helical" evidence="11">
    <location>
        <begin position="851"/>
        <end position="868"/>
    </location>
</feature>
<dbReference type="Proteomes" id="UP000596660">
    <property type="component" value="Unplaced"/>
</dbReference>
<reference evidence="13" key="2">
    <citation type="submission" date="2021-03" db="UniProtKB">
        <authorList>
            <consortium name="EnsemblPlants"/>
        </authorList>
    </citation>
    <scope>IDENTIFICATION</scope>
</reference>
<evidence type="ECO:0000256" key="10">
    <source>
        <dbReference type="SAM" id="MobiDB-lite"/>
    </source>
</evidence>
<reference evidence="13" key="1">
    <citation type="journal article" date="2017" name="Nature">
        <title>The genome of Chenopodium quinoa.</title>
        <authorList>
            <person name="Jarvis D.E."/>
            <person name="Ho Y.S."/>
            <person name="Lightfoot D.J."/>
            <person name="Schmoeckel S.M."/>
            <person name="Li B."/>
            <person name="Borm T.J.A."/>
            <person name="Ohyanagi H."/>
            <person name="Mineta K."/>
            <person name="Michell C.T."/>
            <person name="Saber N."/>
            <person name="Kharbatia N.M."/>
            <person name="Rupper R.R."/>
            <person name="Sharp A.R."/>
            <person name="Dally N."/>
            <person name="Boughton B.A."/>
            <person name="Woo Y.H."/>
            <person name="Gao G."/>
            <person name="Schijlen E.G.W.M."/>
            <person name="Guo X."/>
            <person name="Momin A.A."/>
            <person name="Negrao S."/>
            <person name="Al-Babili S."/>
            <person name="Gehring C."/>
            <person name="Roessner U."/>
            <person name="Jung C."/>
            <person name="Murphy K."/>
            <person name="Arold S.T."/>
            <person name="Gojobori T."/>
            <person name="van der Linden C.G."/>
            <person name="van Loo E.N."/>
            <person name="Jellen E.N."/>
            <person name="Maughan P.J."/>
            <person name="Tester M."/>
        </authorList>
    </citation>
    <scope>NUCLEOTIDE SEQUENCE [LARGE SCALE GENOMIC DNA]</scope>
    <source>
        <strain evidence="13">cv. PI 614886</strain>
    </source>
</reference>
<feature type="transmembrane region" description="Helical" evidence="11">
    <location>
        <begin position="913"/>
        <end position="933"/>
    </location>
</feature>
<keyword evidence="8 11" id="KW-0472">Membrane</keyword>
<dbReference type="OMA" id="YTIWILT"/>
<evidence type="ECO:0000256" key="3">
    <source>
        <dbReference type="ARBA" id="ARBA00022475"/>
    </source>
</evidence>
<organism evidence="13 14">
    <name type="scientific">Chenopodium quinoa</name>
    <name type="common">Quinoa</name>
    <dbReference type="NCBI Taxonomy" id="63459"/>
    <lineage>
        <taxon>Eukaryota</taxon>
        <taxon>Viridiplantae</taxon>
        <taxon>Streptophyta</taxon>
        <taxon>Embryophyta</taxon>
        <taxon>Tracheophyta</taxon>
        <taxon>Spermatophyta</taxon>
        <taxon>Magnoliopsida</taxon>
        <taxon>eudicotyledons</taxon>
        <taxon>Gunneridae</taxon>
        <taxon>Pentapetalae</taxon>
        <taxon>Caryophyllales</taxon>
        <taxon>Chenopodiaceae</taxon>
        <taxon>Chenopodioideae</taxon>
        <taxon>Atripliceae</taxon>
        <taxon>Chenopodium</taxon>
    </lineage>
</organism>
<accession>A0A803N4B3</accession>
<keyword evidence="3" id="KW-1003">Cell membrane</keyword>
<keyword evidence="6" id="KW-0029">Amino-acid transport</keyword>
<feature type="transmembrane region" description="Helical" evidence="11">
    <location>
        <begin position="1352"/>
        <end position="1370"/>
    </location>
</feature>
<evidence type="ECO:0000256" key="2">
    <source>
        <dbReference type="ARBA" id="ARBA00022448"/>
    </source>
</evidence>
<evidence type="ECO:0000256" key="5">
    <source>
        <dbReference type="ARBA" id="ARBA00022847"/>
    </source>
</evidence>
<evidence type="ECO:0000256" key="11">
    <source>
        <dbReference type="SAM" id="Phobius"/>
    </source>
</evidence>
<dbReference type="GO" id="GO:0015293">
    <property type="term" value="F:symporter activity"/>
    <property type="evidence" value="ECO:0007669"/>
    <property type="project" value="UniProtKB-KW"/>
</dbReference>
<feature type="transmembrane region" description="Helical" evidence="11">
    <location>
        <begin position="1329"/>
        <end position="1346"/>
    </location>
</feature>
<feature type="domain" description="Amino acid transporter transmembrane" evidence="12">
    <location>
        <begin position="500"/>
        <end position="933"/>
    </location>
</feature>
<feature type="transmembrane region" description="Helical" evidence="11">
    <location>
        <begin position="277"/>
        <end position="296"/>
    </location>
</feature>
<evidence type="ECO:0000256" key="4">
    <source>
        <dbReference type="ARBA" id="ARBA00022692"/>
    </source>
</evidence>
<feature type="transmembrane region" description="Helical" evidence="11">
    <location>
        <begin position="58"/>
        <end position="77"/>
    </location>
</feature>
<protein>
    <recommendedName>
        <fullName evidence="12">Amino acid transporter transmembrane domain-containing protein</fullName>
    </recommendedName>
</protein>
<keyword evidence="4 11" id="KW-0812">Transmembrane</keyword>
<feature type="region of interest" description="Disordered" evidence="10">
    <location>
        <begin position="1"/>
        <end position="26"/>
    </location>
</feature>
<keyword evidence="14" id="KW-1185">Reference proteome</keyword>
<sequence>MRGTEDVNNKFSDGDEDQQFDDDGKPKRTGTIWSASAHIITSIIGSGVLSLAWGTAQLGWIGGLVTLITFSCIAFYTSNLLADCYRSPDPVTGKRNHSYMEEVRSNLGRINSIACGILQYANLSGMVIGYTITASISMVAVHKSNCFHRKGHSASCKFSNNPYMIGLGVFEIFLSQIPNLHNLTILSAIAAVMSFGYSSIGIGLALATIISGKGGKTTLTGVEVGIDVTVADKVWRACRALGDIAFTYSFSAVLVEIQDTLKSEPPENQAMKKANGISLFTVTAFYLMCGILGYAAFGNDAPGNMLTGFGFYEPFWLVDVANIFIVVHLVGAYQVFTQPVYLFYETWAREKWPNSTFINKEYPIKIGNKRVLSFNLLRLTGRTIFVVLATILAMAMPFFNDFLALLGAIGFWPLTVYFPVQMHIAQRKIKRTSLKWCILQLINFFCLLVSLAAAAGSIQGVGETLSRKDEEFQQGGIDSLATNYKFADDEEFDDDGKPKRTGTVWTASAHIITAIIGSGVLSLAWGTAQLGWIGGVATLVIFSIITGYTSNLLADCYRSPDPVTGKRNHTYMEEVRANLGRLNCIACGTVQYANLTGMVIGYTITASISMVAVHKSNCFHEKGHAVSCMFSSNPYMIGLGLFEVFLSQIPNFHQLTWLSSVAAVMSFGYSLIGIGLAIAKIASGDGGRTTLTGIEVGVDVTSADKTWRMFRALGDIAFAYSFSQVLVEIQDTLKSNPPENKVMKKASTISVFTTTSFYMMCGCLGYAAFGNSAPGNMLTGFGFYEPFWLVDIANIFIVIHLVGAYQVFAQPVYHKLESWASENWPNSTFVNKEYPIKIGSKIMYTFNMLRLTWRTIFVILVTTLAMAMPFFNDILAFLGSLGFWPLTVYFPVRMYIAKNKIKRGSMKWCMLQLLNLLCFLVSLAAAVGSIQGVSQSLGSSKPFQFKLALSRFILQKRNCSAYVVASYGSAQSKLEHLIIIFSNVDVHNLSIIYNFTGTVWTASAHIITAIIGSGVLSLAWATAQLGWLGGIATLLIFSGIMLYTSNLLADSYRTPDPITGKRNYTYMDEVQANLGFVVGYTITAPKSMVAVQKSNCFHKKGHAASCKFSNNPYMIGFGICEIFLSQIPNFHELTWLSTIAAIMSFAYSSIGVGLALERIISGKGGKTSLTGVEIGVGISAAEKTWRMLRAIGDIAFAYGFSQILVDIQDTLQSRPAENKVMKKANAISMLTTTVFYMMCGCLGYAAFGNDAPGNMLTGFGFYEPFWLIDLANIFIVIHIVGAYQVLAQPVYKMIESFAINKWPNSFFVKAEYPIRIGNKTVLSFNSLRLVGRTIFVIFVTIVSMAMPFFNDVIAFLGALGFWPLAVYYPIQMHIAQHKIKRWTFKWCILQLLNFLCLVVSLAAAAASIQGISESLRTAKLFQFKE</sequence>
<evidence type="ECO:0000313" key="13">
    <source>
        <dbReference type="EnsemblPlants" id="AUR62040229-RA:cds"/>
    </source>
</evidence>
<keyword evidence="2" id="KW-0813">Transport</keyword>
<name>A0A803N4B3_CHEQI</name>
<feature type="transmembrane region" description="Helical" evidence="11">
    <location>
        <begin position="1224"/>
        <end position="1245"/>
    </location>
</feature>
<keyword evidence="7 11" id="KW-1133">Transmembrane helix</keyword>
<dbReference type="InterPro" id="IPR013057">
    <property type="entry name" value="AA_transpt_TM"/>
</dbReference>
<feature type="transmembrane region" description="Helical" evidence="11">
    <location>
        <begin position="874"/>
        <end position="892"/>
    </location>
</feature>
<dbReference type="Gramene" id="AUR62040229-RA">
    <property type="protein sequence ID" value="AUR62040229-RA:cds"/>
    <property type="gene ID" value="AUR62040229"/>
</dbReference>
<feature type="transmembrane region" description="Helical" evidence="11">
    <location>
        <begin position="441"/>
        <end position="462"/>
    </location>
</feature>
<feature type="transmembrane region" description="Helical" evidence="11">
    <location>
        <begin position="788"/>
        <end position="808"/>
    </location>
</feature>
<evidence type="ECO:0000259" key="12">
    <source>
        <dbReference type="Pfam" id="PF01490"/>
    </source>
</evidence>
<dbReference type="EnsemblPlants" id="AUR62040229-RA">
    <property type="protein sequence ID" value="AUR62040229-RA:cds"/>
    <property type="gene ID" value="AUR62040229"/>
</dbReference>
<feature type="transmembrane region" description="Helical" evidence="11">
    <location>
        <begin position="1133"/>
        <end position="1156"/>
    </location>
</feature>
<dbReference type="PANTHER" id="PTHR48017">
    <property type="entry name" value="OS05G0424000 PROTEIN-RELATED"/>
    <property type="match status" value="1"/>
</dbReference>
<feature type="transmembrane region" description="Helical" evidence="11">
    <location>
        <begin position="316"/>
        <end position="336"/>
    </location>
</feature>
<dbReference type="GO" id="GO:0005886">
    <property type="term" value="C:plasma membrane"/>
    <property type="evidence" value="ECO:0007669"/>
    <property type="project" value="UniProtKB-SubCell"/>
</dbReference>
<evidence type="ECO:0000256" key="8">
    <source>
        <dbReference type="ARBA" id="ARBA00023136"/>
    </source>
</evidence>
<feature type="transmembrane region" description="Helical" evidence="11">
    <location>
        <begin position="185"/>
        <end position="210"/>
    </location>
</feature>
<comment type="similarity">
    <text evidence="9">Belongs to the amino acid/polyamine transporter 2 family. Amino acid/auxin permease (AAAP) (TC 2.A.18.2) subfamily.</text>
</comment>